<dbReference type="KEGG" id="malk:MalAC0309_1764"/>
<reference evidence="1 2" key="2">
    <citation type="submission" date="2016-01" db="EMBL/GenBank/DDBJ databases">
        <title>Microcella alkaliphila JAM AC0309 whole genome shotgun sequence.</title>
        <authorList>
            <person name="Kurata A."/>
            <person name="Hirose Y."/>
            <person name="Kishimoto N."/>
            <person name="Kobayashi T."/>
        </authorList>
    </citation>
    <scope>NUCLEOTIDE SEQUENCE [LARGE SCALE GENOMIC DNA]</scope>
    <source>
        <strain evidence="1 2">JAM AC0309</strain>
    </source>
</reference>
<dbReference type="EMBL" id="AP017315">
    <property type="protein sequence ID" value="BAU32612.1"/>
    <property type="molecule type" value="Genomic_DNA"/>
</dbReference>
<sequence>MWTLDGTHIGGPYAHADIVHYGSLGSARQPGAAGVAAYVDLMRWRSLISYAPRILFAHDADRVAVRNRVDTHAAAADIVTVTVDDLAHISTEYSPHGYPPDGDARHAMVRHWADRWLQAGVGLVAVIDHARGGEVRVWTGFGARADVESAVEPHSDARSASIPVDSVLDDPTISVVDRADVIIARLLVALHAAGIGGRATRDTLNHLDARTLTLA</sequence>
<evidence type="ECO:0000313" key="2">
    <source>
        <dbReference type="Proteomes" id="UP000218965"/>
    </source>
</evidence>
<dbReference type="GO" id="GO:0016301">
    <property type="term" value="F:kinase activity"/>
    <property type="evidence" value="ECO:0007669"/>
    <property type="project" value="UniProtKB-KW"/>
</dbReference>
<gene>
    <name evidence="1" type="ORF">MalAC0309_1764</name>
</gene>
<dbReference type="AlphaFoldDB" id="A0A0U5B9X1"/>
<keyword evidence="1" id="KW-0808">Transferase</keyword>
<dbReference type="OrthoDB" id="9795789at2"/>
<keyword evidence="1" id="KW-0418">Kinase</keyword>
<organism evidence="1 2">
    <name type="scientific">Microcella alkaliphila</name>
    <dbReference type="NCBI Taxonomy" id="279828"/>
    <lineage>
        <taxon>Bacteria</taxon>
        <taxon>Bacillati</taxon>
        <taxon>Actinomycetota</taxon>
        <taxon>Actinomycetes</taxon>
        <taxon>Micrococcales</taxon>
        <taxon>Microbacteriaceae</taxon>
        <taxon>Microcella</taxon>
    </lineage>
</organism>
<dbReference type="RefSeq" id="WP_096421922.1">
    <property type="nucleotide sequence ID" value="NZ_AP017315.1"/>
</dbReference>
<proteinExistence type="predicted"/>
<name>A0A0U5B9X1_9MICO</name>
<evidence type="ECO:0000313" key="1">
    <source>
        <dbReference type="EMBL" id="BAU32612.1"/>
    </source>
</evidence>
<reference evidence="2" key="1">
    <citation type="submission" date="2015-12" db="EMBL/GenBank/DDBJ databases">
        <authorList>
            <person name="Shamseldin A."/>
            <person name="Moawad H."/>
            <person name="Abd El-Rahim W.M."/>
            <person name="Sadowsky M.J."/>
        </authorList>
    </citation>
    <scope>NUCLEOTIDE SEQUENCE [LARGE SCALE GENOMIC DNA]</scope>
    <source>
        <strain evidence="2">JAM AC0309</strain>
    </source>
</reference>
<dbReference type="Proteomes" id="UP000218965">
    <property type="component" value="Chromosome"/>
</dbReference>
<protein>
    <submittedName>
        <fullName evidence="1">Ribokinase-like domain-containing protein</fullName>
    </submittedName>
</protein>
<accession>A0A0U5B9X1</accession>